<dbReference type="Proteomes" id="UP000410492">
    <property type="component" value="Unassembled WGS sequence"/>
</dbReference>
<proteinExistence type="predicted"/>
<reference evidence="1 2" key="1">
    <citation type="submission" date="2019-01" db="EMBL/GenBank/DDBJ databases">
        <authorList>
            <person name="Sayadi A."/>
        </authorList>
    </citation>
    <scope>NUCLEOTIDE SEQUENCE [LARGE SCALE GENOMIC DNA]</scope>
</reference>
<protein>
    <recommendedName>
        <fullName evidence="3">Ig-like domain-containing protein</fullName>
    </recommendedName>
</protein>
<dbReference type="PANTHER" id="PTHR23279">
    <property type="entry name" value="DEFECTIVE PROBOSCIS EXTENSION RESPONSE DPR -RELATED"/>
    <property type="match status" value="1"/>
</dbReference>
<evidence type="ECO:0008006" key="3">
    <source>
        <dbReference type="Google" id="ProtNLM"/>
    </source>
</evidence>
<name>A0A653CST0_CALMS</name>
<keyword evidence="2" id="KW-1185">Reference proteome</keyword>
<dbReference type="InterPro" id="IPR037448">
    <property type="entry name" value="Zig-8"/>
</dbReference>
<dbReference type="PANTHER" id="PTHR23279:SF2">
    <property type="entry name" value="DEFECTIVE PROBOSCIS EXTENSION RESPONSE 19, ISOFORM A"/>
    <property type="match status" value="1"/>
</dbReference>
<dbReference type="GO" id="GO:0032589">
    <property type="term" value="C:neuron projection membrane"/>
    <property type="evidence" value="ECO:0007669"/>
    <property type="project" value="TreeGrafter"/>
</dbReference>
<gene>
    <name evidence="1" type="ORF">CALMAC_LOCUS11010</name>
</gene>
<evidence type="ECO:0000313" key="2">
    <source>
        <dbReference type="Proteomes" id="UP000410492"/>
    </source>
</evidence>
<sequence length="114" mass="11590">MINHEPGVTVTGPQPAGAVGAGVTAGVAPNDRSGTVAAATSVLLLKEADSQHSGNYTCYPSNATPAHVNVHVLNATEEESPAAILPANGSSKKLSLLSSILLVAFTNLIVYLDR</sequence>
<dbReference type="OrthoDB" id="190835at2759"/>
<dbReference type="GO" id="GO:0050808">
    <property type="term" value="P:synapse organization"/>
    <property type="evidence" value="ECO:0007669"/>
    <property type="project" value="TreeGrafter"/>
</dbReference>
<dbReference type="EMBL" id="CAACVG010008522">
    <property type="protein sequence ID" value="VEN50143.1"/>
    <property type="molecule type" value="Genomic_DNA"/>
</dbReference>
<organism evidence="1 2">
    <name type="scientific">Callosobruchus maculatus</name>
    <name type="common">Southern cowpea weevil</name>
    <name type="synonym">Pulse bruchid</name>
    <dbReference type="NCBI Taxonomy" id="64391"/>
    <lineage>
        <taxon>Eukaryota</taxon>
        <taxon>Metazoa</taxon>
        <taxon>Ecdysozoa</taxon>
        <taxon>Arthropoda</taxon>
        <taxon>Hexapoda</taxon>
        <taxon>Insecta</taxon>
        <taxon>Pterygota</taxon>
        <taxon>Neoptera</taxon>
        <taxon>Endopterygota</taxon>
        <taxon>Coleoptera</taxon>
        <taxon>Polyphaga</taxon>
        <taxon>Cucujiformia</taxon>
        <taxon>Chrysomeloidea</taxon>
        <taxon>Chrysomelidae</taxon>
        <taxon>Bruchinae</taxon>
        <taxon>Bruchini</taxon>
        <taxon>Callosobruchus</taxon>
    </lineage>
</organism>
<accession>A0A653CST0</accession>
<evidence type="ECO:0000313" key="1">
    <source>
        <dbReference type="EMBL" id="VEN50143.1"/>
    </source>
</evidence>
<dbReference type="AlphaFoldDB" id="A0A653CST0"/>